<sequence length="365" mass="42083">MYIWLYLNHITWRRIVSIMHIAPIAQIKRYILNPVAHRIRRRGPATLIKDCYNMMMYGLSRQRHPMLSLPFMAQIEPTSRCNLKCRMCVHAEPQAGHDLSYDDFRTIIDRIPTLLHLKLQGNGEPLLHNQFCDMAAYAHKQGIFTASCTNATLLTEEYAGKIVESGLNELGISIEYADSEKYEYIRCGSRFSTFTENVSRIIRARDAIRPDMIIVLYVTILQQTDADLKNIVSFAVSHTINTVYVQNLQQHLSFTEHYSEDVKGINNPSGFNATVKRFQEIGRQQGITVWSAKECNWPHSRIFITSKGIVTPCCVLYDPTEYTLGNILHDNLQDIWNNHRYNIFRPSQSAELCDGCNWYHENASS</sequence>
<evidence type="ECO:0000256" key="2">
    <source>
        <dbReference type="ARBA" id="ARBA00022485"/>
    </source>
</evidence>
<dbReference type="Pfam" id="PF13186">
    <property type="entry name" value="SPASM"/>
    <property type="match status" value="1"/>
</dbReference>
<dbReference type="InterPro" id="IPR013785">
    <property type="entry name" value="Aldolase_TIM"/>
</dbReference>
<proteinExistence type="predicted"/>
<evidence type="ECO:0000256" key="5">
    <source>
        <dbReference type="ARBA" id="ARBA00023004"/>
    </source>
</evidence>
<dbReference type="InterPro" id="IPR006638">
    <property type="entry name" value="Elp3/MiaA/NifB-like_rSAM"/>
</dbReference>
<dbReference type="EMBL" id="QZJZ01000005">
    <property type="protein sequence ID" value="RJP62026.1"/>
    <property type="molecule type" value="Genomic_DNA"/>
</dbReference>
<keyword evidence="3" id="KW-0949">S-adenosyl-L-methionine</keyword>
<gene>
    <name evidence="8" type="ORF">C4541_00385</name>
</gene>
<comment type="caution">
    <text evidence="8">The sequence shown here is derived from an EMBL/GenBank/DDBJ whole genome shotgun (WGS) entry which is preliminary data.</text>
</comment>
<dbReference type="Gene3D" id="3.20.20.70">
    <property type="entry name" value="Aldolase class I"/>
    <property type="match status" value="1"/>
</dbReference>
<dbReference type="GO" id="GO:0051536">
    <property type="term" value="F:iron-sulfur cluster binding"/>
    <property type="evidence" value="ECO:0007669"/>
    <property type="project" value="UniProtKB-KW"/>
</dbReference>
<evidence type="ECO:0000313" key="9">
    <source>
        <dbReference type="Proteomes" id="UP000266426"/>
    </source>
</evidence>
<protein>
    <submittedName>
        <fullName evidence="8">Radical SAM protein</fullName>
    </submittedName>
</protein>
<accession>A0A3A4RJJ6</accession>
<dbReference type="CDD" id="cd01335">
    <property type="entry name" value="Radical_SAM"/>
    <property type="match status" value="1"/>
</dbReference>
<dbReference type="SMART" id="SM00729">
    <property type="entry name" value="Elp3"/>
    <property type="match status" value="1"/>
</dbReference>
<reference evidence="8 9" key="1">
    <citation type="journal article" date="2017" name="ISME J.">
        <title>Energy and carbon metabolisms in a deep terrestrial subsurface fluid microbial community.</title>
        <authorList>
            <person name="Momper L."/>
            <person name="Jungbluth S.P."/>
            <person name="Lee M.D."/>
            <person name="Amend J.P."/>
        </authorList>
    </citation>
    <scope>NUCLEOTIDE SEQUENCE [LARGE SCALE GENOMIC DNA]</scope>
    <source>
        <strain evidence="8">SURF_26</strain>
    </source>
</reference>
<organism evidence="8 9">
    <name type="scientific">Candidatus Auribacter fodinae</name>
    <dbReference type="NCBI Taxonomy" id="2093366"/>
    <lineage>
        <taxon>Bacteria</taxon>
        <taxon>Pseudomonadati</taxon>
        <taxon>Candidatus Auribacterota</taxon>
        <taxon>Candidatus Auribacteria</taxon>
        <taxon>Candidatus Auribacterales</taxon>
        <taxon>Candidatus Auribacteraceae</taxon>
        <taxon>Candidatus Auribacter</taxon>
    </lineage>
</organism>
<evidence type="ECO:0000256" key="4">
    <source>
        <dbReference type="ARBA" id="ARBA00022723"/>
    </source>
</evidence>
<evidence type="ECO:0000259" key="7">
    <source>
        <dbReference type="PROSITE" id="PS51918"/>
    </source>
</evidence>
<dbReference type="InterPro" id="IPR058240">
    <property type="entry name" value="rSAM_sf"/>
</dbReference>
<dbReference type="SUPFAM" id="SSF102114">
    <property type="entry name" value="Radical SAM enzymes"/>
    <property type="match status" value="1"/>
</dbReference>
<dbReference type="CDD" id="cd21109">
    <property type="entry name" value="SPASM"/>
    <property type="match status" value="1"/>
</dbReference>
<evidence type="ECO:0000313" key="8">
    <source>
        <dbReference type="EMBL" id="RJP62026.1"/>
    </source>
</evidence>
<dbReference type="SFLD" id="SFLDG01067">
    <property type="entry name" value="SPASM/twitch_domain_containing"/>
    <property type="match status" value="1"/>
</dbReference>
<evidence type="ECO:0000256" key="1">
    <source>
        <dbReference type="ARBA" id="ARBA00001966"/>
    </source>
</evidence>
<dbReference type="PANTHER" id="PTHR11228:SF7">
    <property type="entry name" value="PQQA PEPTIDE CYCLASE"/>
    <property type="match status" value="1"/>
</dbReference>
<dbReference type="SFLD" id="SFLDG01387">
    <property type="entry name" value="BtrN-like_SPASM_domain_contain"/>
    <property type="match status" value="1"/>
</dbReference>
<evidence type="ECO:0000256" key="3">
    <source>
        <dbReference type="ARBA" id="ARBA00022691"/>
    </source>
</evidence>
<keyword evidence="2" id="KW-0004">4Fe-4S</keyword>
<feature type="domain" description="Radical SAM core" evidence="7">
    <location>
        <begin position="67"/>
        <end position="284"/>
    </location>
</feature>
<evidence type="ECO:0000256" key="6">
    <source>
        <dbReference type="ARBA" id="ARBA00023014"/>
    </source>
</evidence>
<comment type="cofactor">
    <cofactor evidence="1">
        <name>[4Fe-4S] cluster</name>
        <dbReference type="ChEBI" id="CHEBI:49883"/>
    </cofactor>
</comment>
<keyword evidence="4" id="KW-0479">Metal-binding</keyword>
<dbReference type="InterPro" id="IPR050377">
    <property type="entry name" value="Radical_SAM_PqqE_MftC-like"/>
</dbReference>
<dbReference type="Pfam" id="PF04055">
    <property type="entry name" value="Radical_SAM"/>
    <property type="match status" value="1"/>
</dbReference>
<dbReference type="Proteomes" id="UP000266426">
    <property type="component" value="Unassembled WGS sequence"/>
</dbReference>
<dbReference type="SFLD" id="SFLDS00029">
    <property type="entry name" value="Radical_SAM"/>
    <property type="match status" value="1"/>
</dbReference>
<dbReference type="PROSITE" id="PS51918">
    <property type="entry name" value="RADICAL_SAM"/>
    <property type="match status" value="1"/>
</dbReference>
<dbReference type="InterPro" id="IPR034391">
    <property type="entry name" value="AdoMet-like_SPASM_containing"/>
</dbReference>
<dbReference type="PANTHER" id="PTHR11228">
    <property type="entry name" value="RADICAL SAM DOMAIN PROTEIN"/>
    <property type="match status" value="1"/>
</dbReference>
<keyword evidence="5" id="KW-0408">Iron</keyword>
<dbReference type="AlphaFoldDB" id="A0A3A4RJJ6"/>
<name>A0A3A4RJJ6_9BACT</name>
<keyword evidence="6" id="KW-0411">Iron-sulfur</keyword>
<dbReference type="InterPro" id="IPR023885">
    <property type="entry name" value="4Fe4S-binding_SPASM_dom"/>
</dbReference>
<dbReference type="GO" id="GO:0003824">
    <property type="term" value="F:catalytic activity"/>
    <property type="evidence" value="ECO:0007669"/>
    <property type="project" value="InterPro"/>
</dbReference>
<dbReference type="GO" id="GO:0046872">
    <property type="term" value="F:metal ion binding"/>
    <property type="evidence" value="ECO:0007669"/>
    <property type="project" value="UniProtKB-KW"/>
</dbReference>
<dbReference type="InterPro" id="IPR007197">
    <property type="entry name" value="rSAM"/>
</dbReference>